<evidence type="ECO:0000313" key="3">
    <source>
        <dbReference type="EMBL" id="KEF40203.1"/>
    </source>
</evidence>
<dbReference type="CDD" id="cd00130">
    <property type="entry name" value="PAS"/>
    <property type="match status" value="1"/>
</dbReference>
<dbReference type="InterPro" id="IPR000160">
    <property type="entry name" value="GGDEF_dom"/>
</dbReference>
<dbReference type="PANTHER" id="PTHR46663">
    <property type="entry name" value="DIGUANYLATE CYCLASE DGCT-RELATED"/>
    <property type="match status" value="1"/>
</dbReference>
<dbReference type="Gene3D" id="3.30.70.270">
    <property type="match status" value="1"/>
</dbReference>
<evidence type="ECO:0000259" key="1">
    <source>
        <dbReference type="PROSITE" id="PS50112"/>
    </source>
</evidence>
<dbReference type="PATRIC" id="fig|1348973.3.peg.214"/>
<dbReference type="SUPFAM" id="SSF55785">
    <property type="entry name" value="PYP-like sensor domain (PAS domain)"/>
    <property type="match status" value="1"/>
</dbReference>
<comment type="caution">
    <text evidence="3">The sequence shown here is derived from an EMBL/GenBank/DDBJ whole genome shotgun (WGS) entry which is preliminary data.</text>
</comment>
<dbReference type="InterPro" id="IPR052163">
    <property type="entry name" value="DGC-Regulatory_Protein"/>
</dbReference>
<dbReference type="PROSITE" id="PS50112">
    <property type="entry name" value="PAS"/>
    <property type="match status" value="1"/>
</dbReference>
<dbReference type="OrthoDB" id="9759607at2"/>
<dbReference type="SMART" id="SM00267">
    <property type="entry name" value="GGDEF"/>
    <property type="match status" value="1"/>
</dbReference>
<dbReference type="SUPFAM" id="SSF55073">
    <property type="entry name" value="Nucleotide cyclase"/>
    <property type="match status" value="1"/>
</dbReference>
<dbReference type="InterPro" id="IPR043128">
    <property type="entry name" value="Rev_trsase/Diguanyl_cyclase"/>
</dbReference>
<dbReference type="Pfam" id="PF00990">
    <property type="entry name" value="GGDEF"/>
    <property type="match status" value="1"/>
</dbReference>
<dbReference type="GO" id="GO:0006355">
    <property type="term" value="P:regulation of DNA-templated transcription"/>
    <property type="evidence" value="ECO:0007669"/>
    <property type="project" value="InterPro"/>
</dbReference>
<dbReference type="Proteomes" id="UP000027936">
    <property type="component" value="Unassembled WGS sequence"/>
</dbReference>
<dbReference type="PANTHER" id="PTHR46663:SF3">
    <property type="entry name" value="SLL0267 PROTEIN"/>
    <property type="match status" value="1"/>
</dbReference>
<gene>
    <name evidence="3" type="ORF">M670_00222</name>
</gene>
<dbReference type="InterPro" id="IPR013767">
    <property type="entry name" value="PAS_fold"/>
</dbReference>
<dbReference type="InterPro" id="IPR035965">
    <property type="entry name" value="PAS-like_dom_sf"/>
</dbReference>
<protein>
    <submittedName>
        <fullName evidence="3">PAS domain S-box/diguanylate cyclase (GGDEF) domain-containing protein</fullName>
    </submittedName>
</protein>
<name>A0A072NTK7_SCHAZ</name>
<dbReference type="SMART" id="SM00091">
    <property type="entry name" value="PAS"/>
    <property type="match status" value="1"/>
</dbReference>
<dbReference type="InterPro" id="IPR029787">
    <property type="entry name" value="Nucleotide_cyclase"/>
</dbReference>
<dbReference type="InterPro" id="IPR000014">
    <property type="entry name" value="PAS"/>
</dbReference>
<dbReference type="RefSeq" id="WP_035192559.1">
    <property type="nucleotide sequence ID" value="NZ_JJRY01000001.1"/>
</dbReference>
<dbReference type="NCBIfam" id="TIGR00254">
    <property type="entry name" value="GGDEF"/>
    <property type="match status" value="1"/>
</dbReference>
<proteinExistence type="predicted"/>
<evidence type="ECO:0000313" key="4">
    <source>
        <dbReference type="Proteomes" id="UP000027936"/>
    </source>
</evidence>
<dbReference type="Pfam" id="PF00989">
    <property type="entry name" value="PAS"/>
    <property type="match status" value="1"/>
</dbReference>
<feature type="domain" description="GGDEF" evidence="2">
    <location>
        <begin position="185"/>
        <end position="317"/>
    </location>
</feature>
<dbReference type="CDD" id="cd01949">
    <property type="entry name" value="GGDEF"/>
    <property type="match status" value="1"/>
</dbReference>
<dbReference type="EMBL" id="JJRY01000001">
    <property type="protein sequence ID" value="KEF40203.1"/>
    <property type="molecule type" value="Genomic_DNA"/>
</dbReference>
<feature type="domain" description="PAS" evidence="1">
    <location>
        <begin position="1"/>
        <end position="71"/>
    </location>
</feature>
<reference evidence="3 4" key="1">
    <citation type="submission" date="2014-04" db="EMBL/GenBank/DDBJ databases">
        <title>Draft genome sequence of Bacillus azotoformans MEV2011, a (co-) denitrifying strain unable to grow in the presence of oxygen.</title>
        <authorList>
            <person name="Nielsen M."/>
            <person name="Schreiber L."/>
            <person name="Finster K."/>
            <person name="Schramm A."/>
        </authorList>
    </citation>
    <scope>NUCLEOTIDE SEQUENCE [LARGE SCALE GENOMIC DNA]</scope>
    <source>
        <strain evidence="3 4">MEV2011</strain>
    </source>
</reference>
<dbReference type="PROSITE" id="PS50887">
    <property type="entry name" value="GGDEF"/>
    <property type="match status" value="1"/>
</dbReference>
<dbReference type="AlphaFoldDB" id="A0A072NTK7"/>
<organism evidence="3 4">
    <name type="scientific">Schinkia azotoformans MEV2011</name>
    <dbReference type="NCBI Taxonomy" id="1348973"/>
    <lineage>
        <taxon>Bacteria</taxon>
        <taxon>Bacillati</taxon>
        <taxon>Bacillota</taxon>
        <taxon>Bacilli</taxon>
        <taxon>Bacillales</taxon>
        <taxon>Bacillaceae</taxon>
        <taxon>Calidifontibacillus/Schinkia group</taxon>
        <taxon>Schinkia</taxon>
    </lineage>
</organism>
<sequence length="317" mass="36403">MDSLVFQSLGKVNVGMVIIDKNLNILLWNRWVERLTGFKAEDVIGKNITEVCPRFRMKVYSEILQNVLFHGQSRFCSSTLHKAFFLPQDVTDENTIKQNLHIEPLYKEDLTYALIQISDMTTTYNRVYKLKNLIKEMETELKEIQTTEKISRHRAMHDSLTGLPNRLYFNDRLAWAINYAHRNRNKLGIMFLDLDGFKEINDTYGHKVGDMVLKEAARRLRGCIRSIDTLARLGGDEFTAVLIQLKDEKDASIVASKFIKVFQDPFIIDEKPIKLSVSIGISTYPKDGEEPAALINKADTAMYKIKIKGKNAFGFAE</sequence>
<evidence type="ECO:0000259" key="2">
    <source>
        <dbReference type="PROSITE" id="PS50887"/>
    </source>
</evidence>
<accession>A0A072NTK7</accession>
<dbReference type="FunFam" id="3.30.70.270:FF:000001">
    <property type="entry name" value="Diguanylate cyclase domain protein"/>
    <property type="match status" value="1"/>
</dbReference>
<dbReference type="Gene3D" id="3.30.450.20">
    <property type="entry name" value="PAS domain"/>
    <property type="match status" value="1"/>
</dbReference>
<dbReference type="NCBIfam" id="TIGR00229">
    <property type="entry name" value="sensory_box"/>
    <property type="match status" value="1"/>
</dbReference>